<feature type="transmembrane region" description="Helical" evidence="7">
    <location>
        <begin position="205"/>
        <end position="230"/>
    </location>
</feature>
<evidence type="ECO:0000256" key="1">
    <source>
        <dbReference type="ARBA" id="ARBA00004651"/>
    </source>
</evidence>
<dbReference type="RefSeq" id="WP_110812598.1">
    <property type="nucleotide sequence ID" value="NZ_QJTE01000001.1"/>
</dbReference>
<evidence type="ECO:0000256" key="6">
    <source>
        <dbReference type="ARBA" id="ARBA00023136"/>
    </source>
</evidence>
<comment type="similarity">
    <text evidence="7">Belongs to the binding-protein-dependent transport system permease family.</text>
</comment>
<dbReference type="GO" id="GO:0055085">
    <property type="term" value="P:transmembrane transport"/>
    <property type="evidence" value="ECO:0007669"/>
    <property type="project" value="InterPro"/>
</dbReference>
<dbReference type="PROSITE" id="PS50928">
    <property type="entry name" value="ABC_TM1"/>
    <property type="match status" value="1"/>
</dbReference>
<dbReference type="Gene3D" id="1.10.3720.10">
    <property type="entry name" value="MetI-like"/>
    <property type="match status" value="1"/>
</dbReference>
<comment type="subcellular location">
    <subcellularLocation>
        <location evidence="1 7">Cell membrane</location>
        <topology evidence="1 7">Multi-pass membrane protein</topology>
    </subcellularLocation>
</comment>
<dbReference type="AlphaFoldDB" id="A0A318SUH1"/>
<feature type="transmembrane region" description="Helical" evidence="7">
    <location>
        <begin position="251"/>
        <end position="273"/>
    </location>
</feature>
<evidence type="ECO:0000313" key="10">
    <source>
        <dbReference type="Proteomes" id="UP000248311"/>
    </source>
</evidence>
<reference evidence="9 10" key="1">
    <citation type="submission" date="2018-06" db="EMBL/GenBank/DDBJ databases">
        <title>Genomic Encyclopedia of Type Strains, Phase III (KMG-III): the genomes of soil and plant-associated and newly described type strains.</title>
        <authorList>
            <person name="Whitman W."/>
        </authorList>
    </citation>
    <scope>NUCLEOTIDE SEQUENCE [LARGE SCALE GENOMIC DNA]</scope>
    <source>
        <strain evidence="9 10">CECT 9025</strain>
    </source>
</reference>
<dbReference type="InterPro" id="IPR035906">
    <property type="entry name" value="MetI-like_sf"/>
</dbReference>
<evidence type="ECO:0000256" key="5">
    <source>
        <dbReference type="ARBA" id="ARBA00022989"/>
    </source>
</evidence>
<accession>A0A318SUH1</accession>
<feature type="transmembrane region" description="Helical" evidence="7">
    <location>
        <begin position="7"/>
        <end position="30"/>
    </location>
</feature>
<evidence type="ECO:0000259" key="8">
    <source>
        <dbReference type="PROSITE" id="PS50928"/>
    </source>
</evidence>
<name>A0A318SUH1_9RHOB</name>
<organism evidence="9 10">
    <name type="scientific">Pseudoroseicyclus aestuarii</name>
    <dbReference type="NCBI Taxonomy" id="1795041"/>
    <lineage>
        <taxon>Bacteria</taxon>
        <taxon>Pseudomonadati</taxon>
        <taxon>Pseudomonadota</taxon>
        <taxon>Alphaproteobacteria</taxon>
        <taxon>Rhodobacterales</taxon>
        <taxon>Paracoccaceae</taxon>
        <taxon>Pseudoroseicyclus</taxon>
    </lineage>
</organism>
<evidence type="ECO:0000256" key="2">
    <source>
        <dbReference type="ARBA" id="ARBA00022448"/>
    </source>
</evidence>
<evidence type="ECO:0000256" key="3">
    <source>
        <dbReference type="ARBA" id="ARBA00022475"/>
    </source>
</evidence>
<comment type="caution">
    <text evidence="9">The sequence shown here is derived from an EMBL/GenBank/DDBJ whole genome shotgun (WGS) entry which is preliminary data.</text>
</comment>
<keyword evidence="5 7" id="KW-1133">Transmembrane helix</keyword>
<dbReference type="InterPro" id="IPR000515">
    <property type="entry name" value="MetI-like"/>
</dbReference>
<proteinExistence type="inferred from homology"/>
<feature type="domain" description="ABC transmembrane type-1" evidence="8">
    <location>
        <begin position="119"/>
        <end position="331"/>
    </location>
</feature>
<sequence>MPHRSFLFFILPSAIAMILFIALPIGSVLVQSLFVEHGQILHEVETCSPFGGCTTETRVDAEATNALRAAQPLGRFNGLGTYLNRNHLATGEIAAFWSASGSWGQFWSRVSQLPFYRALGFTIAYTLVVTPCGIALGFWIALAVNRIPKVLKGPVIFVSLLPMIITPLIGSLVLYWMLNSRGILGRALQWIADDPTLSIGSSGPLTWAVLFLYGIWIAAPFSFVVFYAGLQTVPQDTLESAMIDGASRWERVRFVVIPHLVPLATFVALVQLMDNFRVLEPIVGFNAQARATSLSFIIFNDLKAENGQLFGSAAATSMMTILFVVILLMPVLIRTWRDFSRKPA</sequence>
<evidence type="ECO:0000256" key="7">
    <source>
        <dbReference type="RuleBase" id="RU363032"/>
    </source>
</evidence>
<dbReference type="GO" id="GO:0005886">
    <property type="term" value="C:plasma membrane"/>
    <property type="evidence" value="ECO:0007669"/>
    <property type="project" value="UniProtKB-SubCell"/>
</dbReference>
<dbReference type="OrthoDB" id="8417460at2"/>
<dbReference type="PANTHER" id="PTHR43005:SF1">
    <property type="entry name" value="SPERMIDINE_PUTRESCINE TRANSPORT SYSTEM PERMEASE PROTEIN"/>
    <property type="match status" value="1"/>
</dbReference>
<feature type="transmembrane region" description="Helical" evidence="7">
    <location>
        <begin position="156"/>
        <end position="178"/>
    </location>
</feature>
<evidence type="ECO:0000313" key="9">
    <source>
        <dbReference type="EMBL" id="PYE85551.1"/>
    </source>
</evidence>
<keyword evidence="3" id="KW-1003">Cell membrane</keyword>
<evidence type="ECO:0000256" key="4">
    <source>
        <dbReference type="ARBA" id="ARBA00022692"/>
    </source>
</evidence>
<keyword evidence="10" id="KW-1185">Reference proteome</keyword>
<keyword evidence="4 7" id="KW-0812">Transmembrane</keyword>
<keyword evidence="2 7" id="KW-0813">Transport</keyword>
<feature type="transmembrane region" description="Helical" evidence="7">
    <location>
        <begin position="309"/>
        <end position="333"/>
    </location>
</feature>
<protein>
    <submittedName>
        <fullName evidence="9">Carbohydrate ABC transporter membrane protein 1 (CUT1 family)</fullName>
    </submittedName>
</protein>
<keyword evidence="6 7" id="KW-0472">Membrane</keyword>
<dbReference type="PANTHER" id="PTHR43005">
    <property type="entry name" value="BLR7065 PROTEIN"/>
    <property type="match status" value="1"/>
</dbReference>
<dbReference type="EMBL" id="QJTE01000001">
    <property type="protein sequence ID" value="PYE85551.1"/>
    <property type="molecule type" value="Genomic_DNA"/>
</dbReference>
<gene>
    <name evidence="9" type="ORF">DFP88_101219</name>
</gene>
<dbReference type="SUPFAM" id="SSF161098">
    <property type="entry name" value="MetI-like"/>
    <property type="match status" value="1"/>
</dbReference>
<dbReference type="Proteomes" id="UP000248311">
    <property type="component" value="Unassembled WGS sequence"/>
</dbReference>
<dbReference type="Pfam" id="PF00528">
    <property type="entry name" value="BPD_transp_1"/>
    <property type="match status" value="1"/>
</dbReference>
<dbReference type="CDD" id="cd06261">
    <property type="entry name" value="TM_PBP2"/>
    <property type="match status" value="1"/>
</dbReference>
<feature type="transmembrane region" description="Helical" evidence="7">
    <location>
        <begin position="123"/>
        <end position="144"/>
    </location>
</feature>